<keyword evidence="2" id="KW-1185">Reference proteome</keyword>
<proteinExistence type="predicted"/>
<name>A0ACA9R9S0_9GLOM</name>
<feature type="non-terminal residue" evidence="1">
    <location>
        <position position="1"/>
    </location>
</feature>
<accession>A0ACA9R9S0</accession>
<dbReference type="Proteomes" id="UP000789920">
    <property type="component" value="Unassembled WGS sequence"/>
</dbReference>
<evidence type="ECO:0000313" key="2">
    <source>
        <dbReference type="Proteomes" id="UP000789920"/>
    </source>
</evidence>
<gene>
    <name evidence="1" type="ORF">RPERSI_LOCUS17963</name>
</gene>
<comment type="caution">
    <text evidence="1">The sequence shown here is derived from an EMBL/GenBank/DDBJ whole genome shotgun (WGS) entry which is preliminary data.</text>
</comment>
<sequence>TTLIQSVPVSYFDDEYTLTPKDLPNSSPLLIYSASVVPNSYIPDNKGVRKVLCWQGIQKETSSTESPLLQSTSQAISTEPNTKTPIHLVPHVNENTTFTDDNDSTELVYTDTPVPQNEKLDNNRKRLRPLLSAKK</sequence>
<dbReference type="EMBL" id="CAJVQC010046773">
    <property type="protein sequence ID" value="CAG8783582.1"/>
    <property type="molecule type" value="Genomic_DNA"/>
</dbReference>
<protein>
    <submittedName>
        <fullName evidence="1">24789_t:CDS:1</fullName>
    </submittedName>
</protein>
<organism evidence="1 2">
    <name type="scientific">Racocetra persica</name>
    <dbReference type="NCBI Taxonomy" id="160502"/>
    <lineage>
        <taxon>Eukaryota</taxon>
        <taxon>Fungi</taxon>
        <taxon>Fungi incertae sedis</taxon>
        <taxon>Mucoromycota</taxon>
        <taxon>Glomeromycotina</taxon>
        <taxon>Glomeromycetes</taxon>
        <taxon>Diversisporales</taxon>
        <taxon>Gigasporaceae</taxon>
        <taxon>Racocetra</taxon>
    </lineage>
</organism>
<reference evidence="1" key="1">
    <citation type="submission" date="2021-06" db="EMBL/GenBank/DDBJ databases">
        <authorList>
            <person name="Kallberg Y."/>
            <person name="Tangrot J."/>
            <person name="Rosling A."/>
        </authorList>
    </citation>
    <scope>NUCLEOTIDE SEQUENCE</scope>
    <source>
        <strain evidence="1">MA461A</strain>
    </source>
</reference>
<evidence type="ECO:0000313" key="1">
    <source>
        <dbReference type="EMBL" id="CAG8783582.1"/>
    </source>
</evidence>